<keyword evidence="7 15" id="KW-0408">Iron</keyword>
<dbReference type="GO" id="GO:0004160">
    <property type="term" value="F:dihydroxy-acid dehydratase activity"/>
    <property type="evidence" value="ECO:0007669"/>
    <property type="project" value="UniProtKB-UniRule"/>
</dbReference>
<keyword evidence="10 15" id="KW-0100">Branched-chain amino acid biosynthesis</keyword>
<evidence type="ECO:0000256" key="6">
    <source>
        <dbReference type="ARBA" id="ARBA00022842"/>
    </source>
</evidence>
<dbReference type="PROSITE" id="PS00887">
    <property type="entry name" value="ILVD_EDD_2"/>
    <property type="match status" value="1"/>
</dbReference>
<gene>
    <name evidence="15 18" type="primary">ilvD</name>
    <name evidence="18" type="ORF">Mcate_01093</name>
</gene>
<comment type="pathway">
    <text evidence="13 15">Amino-acid biosynthesis; L-isoleucine biosynthesis; L-isoleucine from 2-oxobutanoate: step 3/4.</text>
</comment>
<evidence type="ECO:0000256" key="14">
    <source>
        <dbReference type="ARBA" id="ARBA00029490"/>
    </source>
</evidence>
<feature type="binding site" evidence="15">
    <location>
        <position position="78"/>
    </location>
    <ligand>
        <name>Mg(2+)</name>
        <dbReference type="ChEBI" id="CHEBI:18420"/>
    </ligand>
</feature>
<keyword evidence="5 15" id="KW-0479">Metal-binding</keyword>
<dbReference type="InterPro" id="IPR050165">
    <property type="entry name" value="DHAD_IlvD/Edd"/>
</dbReference>
<dbReference type="NCBIfam" id="NF002068">
    <property type="entry name" value="PRK00911.1"/>
    <property type="match status" value="1"/>
</dbReference>
<comment type="catalytic activity">
    <reaction evidence="11">
        <text>(2R)-2,3-dihydroxy-3-methylbutanoate = 3-methyl-2-oxobutanoate + H2O</text>
        <dbReference type="Rhea" id="RHEA:24809"/>
        <dbReference type="ChEBI" id="CHEBI:11851"/>
        <dbReference type="ChEBI" id="CHEBI:15377"/>
        <dbReference type="ChEBI" id="CHEBI:49072"/>
        <dbReference type="EC" id="4.2.1.9"/>
    </reaction>
    <physiologicalReaction direction="left-to-right" evidence="11">
        <dbReference type="Rhea" id="RHEA:24810"/>
    </physiologicalReaction>
</comment>
<feature type="binding site" evidence="15">
    <location>
        <position position="46"/>
    </location>
    <ligand>
        <name>[2Fe-2S] cluster</name>
        <dbReference type="ChEBI" id="CHEBI:190135"/>
    </ligand>
</feature>
<feature type="domain" description="Dihydroxy-acid/6-phosphogluconate dehydratase C-terminal" evidence="17">
    <location>
        <begin position="359"/>
        <end position="548"/>
    </location>
</feature>
<feature type="binding site" description="via carbamate group" evidence="15">
    <location>
        <position position="121"/>
    </location>
    <ligand>
        <name>Mg(2+)</name>
        <dbReference type="ChEBI" id="CHEBI:18420"/>
    </ligand>
</feature>
<comment type="catalytic activity">
    <reaction evidence="15">
        <text>(2R,3R)-2,3-dihydroxy-3-methylpentanoate = (S)-3-methyl-2-oxopentanoate + H2O</text>
        <dbReference type="Rhea" id="RHEA:27694"/>
        <dbReference type="ChEBI" id="CHEBI:15377"/>
        <dbReference type="ChEBI" id="CHEBI:35146"/>
        <dbReference type="ChEBI" id="CHEBI:49258"/>
        <dbReference type="EC" id="4.2.1.9"/>
    </reaction>
</comment>
<dbReference type="InterPro" id="IPR042096">
    <property type="entry name" value="Dihydro-acid_dehy_C"/>
</dbReference>
<dbReference type="HAMAP" id="MF_00012">
    <property type="entry name" value="IlvD"/>
    <property type="match status" value="1"/>
</dbReference>
<keyword evidence="9 15" id="KW-0456">Lyase</keyword>
<evidence type="ECO:0000313" key="19">
    <source>
        <dbReference type="Proteomes" id="UP000266089"/>
    </source>
</evidence>
<dbReference type="InterPro" id="IPR000581">
    <property type="entry name" value="ILV_EDD_N"/>
</dbReference>
<proteinExistence type="inferred from homology"/>
<dbReference type="NCBIfam" id="TIGR00110">
    <property type="entry name" value="ilvD"/>
    <property type="match status" value="1"/>
</dbReference>
<evidence type="ECO:0000256" key="12">
    <source>
        <dbReference type="ARBA" id="ARBA00029436"/>
    </source>
</evidence>
<evidence type="ECO:0000256" key="1">
    <source>
        <dbReference type="ARBA" id="ARBA00001946"/>
    </source>
</evidence>
<evidence type="ECO:0000256" key="8">
    <source>
        <dbReference type="ARBA" id="ARBA00023014"/>
    </source>
</evidence>
<evidence type="ECO:0000256" key="4">
    <source>
        <dbReference type="ARBA" id="ARBA00022714"/>
    </source>
</evidence>
<dbReference type="SUPFAM" id="SSF52016">
    <property type="entry name" value="LeuD/IlvD-like"/>
    <property type="match status" value="1"/>
</dbReference>
<comment type="pathway">
    <text evidence="12 15">Amino-acid biosynthesis; L-valine biosynthesis; L-valine from pyruvate: step 3/4.</text>
</comment>
<evidence type="ECO:0000256" key="5">
    <source>
        <dbReference type="ARBA" id="ARBA00022723"/>
    </source>
</evidence>
<dbReference type="Gene3D" id="3.50.30.80">
    <property type="entry name" value="IlvD/EDD C-terminal domain-like"/>
    <property type="match status" value="1"/>
</dbReference>
<comment type="similarity">
    <text evidence="2 15">Belongs to the IlvD/Edd family.</text>
</comment>
<name>A0A399E0E2_9DEIN</name>
<comment type="function">
    <text evidence="15">Functions in the biosynthesis of branched-chain amino acids. Catalyzes the dehydration of (2R,3R)-2,3-dihydroxy-3-methylpentanoate (2,3-dihydroxy-3-methylvalerate) into 2-oxo-3-methylpentanoate (2-oxo-3-methylvalerate) and of (2R)-2,3-dihydroxy-3-methylbutanoate (2,3-dihydroxyisovalerate) into 2-oxo-3-methylbutanoate (2-oxoisovalerate), the penultimate precursor to L-isoleucine and L-valine, respectively.</text>
</comment>
<feature type="domain" description="Dihydroxy-acid/6-phosphogluconate dehydratase N-terminal" evidence="16">
    <location>
        <begin position="32"/>
        <end position="346"/>
    </location>
</feature>
<dbReference type="UniPathway" id="UPA00049">
    <property type="reaction ID" value="UER00061"/>
</dbReference>
<sequence length="554" mass="58734">MRSDIIKKGPQQAPARAMLRAVGIGDEEFKIPWVGIVNTWTEGMPCNFHLRDLAADLKLGAKEAGFQTFEFGAPAISDGISMGTVGMRASLVSREVIADSIELIAQGYLYDGMVALVACDKTNPGAMMGVIRANVPSLVLYGGSIAPGLLRGKKQTVVSVFEAVGQYAAGQITEEELAEIERTAIPGPGACGGQYTANTMAMILEVMGFSPIGYNAIPAIAPEKKEAGRRAMQILAEAIQAGRTPKSFLTKKSFTNAIAAVAATGGSTNAVLHLLAIAREAGIKLTLEEFDKISRKTPVIADMRPWGQYTAWELWEAGGIPLVIRRLIEGGLIDGDQMTVSGKTLWQEVKNARETKGQQVVTSVKKPFKPEGGLRVLKGSLAPDGAVLKLAGTETKVHRGPARVFDGEQSAMKAVLKKQIKPGDVVVIRYEGPKGAPGMPEMLSVTSALVGEGLGPYVALVTDGRFSGGTKGLMIGHVAPEAQVGGPIALVEEGDIISIDCDKGILNLEVSEKELARRAKAWKPPKPHYKSGLFARYAALVSSAREGAVLLKPE</sequence>
<dbReference type="FunFam" id="3.50.30.80:FF:000001">
    <property type="entry name" value="Dihydroxy-acid dehydratase"/>
    <property type="match status" value="1"/>
</dbReference>
<feature type="binding site" evidence="15">
    <location>
        <position position="120"/>
    </location>
    <ligand>
        <name>Mg(2+)</name>
        <dbReference type="ChEBI" id="CHEBI:18420"/>
    </ligand>
</feature>
<reference evidence="18 19" key="1">
    <citation type="submission" date="2018-08" db="EMBL/GenBank/DDBJ databases">
        <title>Meiothermus cateniformans JCM 15151 genome sequencing project.</title>
        <authorList>
            <person name="Da Costa M.S."/>
            <person name="Albuquerque L."/>
            <person name="Raposo P."/>
            <person name="Froufe H.J.C."/>
            <person name="Barroso C.S."/>
            <person name="Egas C."/>
        </authorList>
    </citation>
    <scope>NUCLEOTIDE SEQUENCE [LARGE SCALE GENOMIC DNA]</scope>
    <source>
        <strain evidence="18 19">JCM 15151</strain>
    </source>
</reference>
<keyword evidence="4 15" id="KW-0001">2Fe-2S</keyword>
<dbReference type="GO" id="GO:0000287">
    <property type="term" value="F:magnesium ion binding"/>
    <property type="evidence" value="ECO:0007669"/>
    <property type="project" value="UniProtKB-UniRule"/>
</dbReference>
<comment type="subunit">
    <text evidence="15">Homodimer.</text>
</comment>
<comment type="cofactor">
    <cofactor evidence="1 15">
        <name>Mg(2+)</name>
        <dbReference type="ChEBI" id="CHEBI:18420"/>
    </cofactor>
</comment>
<dbReference type="GO" id="GO:0009097">
    <property type="term" value="P:isoleucine biosynthetic process"/>
    <property type="evidence" value="ECO:0007669"/>
    <property type="project" value="UniProtKB-UniRule"/>
</dbReference>
<keyword evidence="6 15" id="KW-0460">Magnesium</keyword>
<evidence type="ECO:0000259" key="16">
    <source>
        <dbReference type="Pfam" id="PF00920"/>
    </source>
</evidence>
<dbReference type="UniPathway" id="UPA00047">
    <property type="reaction ID" value="UER00057"/>
</dbReference>
<keyword evidence="3 15" id="KW-0028">Amino-acid biosynthesis</keyword>
<protein>
    <recommendedName>
        <fullName evidence="14 15">Dihydroxy-acid dehydratase</fullName>
        <shortName evidence="15">DAD</shortName>
        <ecNumber evidence="14 15">4.2.1.9</ecNumber>
    </recommendedName>
</protein>
<comment type="cofactor">
    <cofactor evidence="15">
        <name>[2Fe-2S] cluster</name>
        <dbReference type="ChEBI" id="CHEBI:190135"/>
    </cofactor>
    <text evidence="15">Binds 1 [2Fe-2S] cluster per subunit. This cluster acts as a Lewis acid cofactor.</text>
</comment>
<feature type="modified residue" description="N6-carboxylysine" evidence="15">
    <location>
        <position position="121"/>
    </location>
</feature>
<evidence type="ECO:0000259" key="17">
    <source>
        <dbReference type="Pfam" id="PF24877"/>
    </source>
</evidence>
<feature type="active site" description="Proton acceptor" evidence="15">
    <location>
        <position position="467"/>
    </location>
</feature>
<comment type="caution">
    <text evidence="15">Lacks conserved residue(s) required for the propagation of feature annotation.</text>
</comment>
<dbReference type="EC" id="4.2.1.9" evidence="14 15"/>
<evidence type="ECO:0000256" key="3">
    <source>
        <dbReference type="ARBA" id="ARBA00022605"/>
    </source>
</evidence>
<dbReference type="InterPro" id="IPR056740">
    <property type="entry name" value="ILV_EDD_C"/>
</dbReference>
<dbReference type="PANTHER" id="PTHR21000">
    <property type="entry name" value="DIHYDROXY-ACID DEHYDRATASE DAD"/>
    <property type="match status" value="1"/>
</dbReference>
<evidence type="ECO:0000256" key="11">
    <source>
        <dbReference type="ARBA" id="ARBA00029304"/>
    </source>
</evidence>
<dbReference type="GO" id="GO:0051537">
    <property type="term" value="F:2 iron, 2 sulfur cluster binding"/>
    <property type="evidence" value="ECO:0007669"/>
    <property type="project" value="UniProtKB-UniRule"/>
</dbReference>
<dbReference type="PANTHER" id="PTHR21000:SF5">
    <property type="entry name" value="DIHYDROXY-ACID DEHYDRATASE, MITOCHONDRIAL"/>
    <property type="match status" value="1"/>
</dbReference>
<dbReference type="GO" id="GO:0009099">
    <property type="term" value="P:L-valine biosynthetic process"/>
    <property type="evidence" value="ECO:0007669"/>
    <property type="project" value="UniProtKB-UniRule"/>
</dbReference>
<dbReference type="EMBL" id="QWKX01000020">
    <property type="protein sequence ID" value="RIH77955.1"/>
    <property type="molecule type" value="Genomic_DNA"/>
</dbReference>
<dbReference type="PROSITE" id="PS00886">
    <property type="entry name" value="ILVD_EDD_1"/>
    <property type="match status" value="1"/>
</dbReference>
<dbReference type="Pfam" id="PF24877">
    <property type="entry name" value="ILV_EDD_C"/>
    <property type="match status" value="1"/>
</dbReference>
<evidence type="ECO:0000256" key="13">
    <source>
        <dbReference type="ARBA" id="ARBA00029437"/>
    </source>
</evidence>
<dbReference type="InterPro" id="IPR004404">
    <property type="entry name" value="DihydroxyA_deHydtase"/>
</dbReference>
<comment type="caution">
    <text evidence="18">The sequence shown here is derived from an EMBL/GenBank/DDBJ whole genome shotgun (WGS) entry which is preliminary data.</text>
</comment>
<evidence type="ECO:0000256" key="15">
    <source>
        <dbReference type="HAMAP-Rule" id="MF_00012"/>
    </source>
</evidence>
<dbReference type="AlphaFoldDB" id="A0A399E0E2"/>
<evidence type="ECO:0000256" key="10">
    <source>
        <dbReference type="ARBA" id="ARBA00023304"/>
    </source>
</evidence>
<organism evidence="18 19">
    <name type="scientific">Meiothermus taiwanensis</name>
    <dbReference type="NCBI Taxonomy" id="172827"/>
    <lineage>
        <taxon>Bacteria</taxon>
        <taxon>Thermotogati</taxon>
        <taxon>Deinococcota</taxon>
        <taxon>Deinococci</taxon>
        <taxon>Thermales</taxon>
        <taxon>Thermaceae</taxon>
        <taxon>Meiothermus</taxon>
    </lineage>
</organism>
<dbReference type="Pfam" id="PF00920">
    <property type="entry name" value="ILVD_EDD_N"/>
    <property type="match status" value="1"/>
</dbReference>
<dbReference type="RefSeq" id="WP_119361584.1">
    <property type="nucleotide sequence ID" value="NZ_JBHSXZ010000088.1"/>
</dbReference>
<accession>A0A399E0E2</accession>
<evidence type="ECO:0000256" key="2">
    <source>
        <dbReference type="ARBA" id="ARBA00006486"/>
    </source>
</evidence>
<dbReference type="InterPro" id="IPR037237">
    <property type="entry name" value="IlvD/EDD_N"/>
</dbReference>
<dbReference type="SUPFAM" id="SSF143975">
    <property type="entry name" value="IlvD/EDD N-terminal domain-like"/>
    <property type="match status" value="1"/>
</dbReference>
<evidence type="ECO:0000313" key="18">
    <source>
        <dbReference type="EMBL" id="RIH77955.1"/>
    </source>
</evidence>
<dbReference type="InterPro" id="IPR020558">
    <property type="entry name" value="DiOHA_6PGluconate_deHydtase_CS"/>
</dbReference>
<dbReference type="Proteomes" id="UP000266089">
    <property type="component" value="Unassembled WGS sequence"/>
</dbReference>
<evidence type="ECO:0000256" key="7">
    <source>
        <dbReference type="ARBA" id="ARBA00023004"/>
    </source>
</evidence>
<evidence type="ECO:0000256" key="9">
    <source>
        <dbReference type="ARBA" id="ARBA00023239"/>
    </source>
</evidence>
<feature type="binding site" evidence="15">
    <location>
        <position position="441"/>
    </location>
    <ligand>
        <name>Mg(2+)</name>
        <dbReference type="ChEBI" id="CHEBI:18420"/>
    </ligand>
</feature>
<dbReference type="OrthoDB" id="9807077at2"/>
<keyword evidence="8 15" id="KW-0411">Iron-sulfur</keyword>